<dbReference type="InterPro" id="IPR036116">
    <property type="entry name" value="FN3_sf"/>
</dbReference>
<dbReference type="PANTHER" id="PTHR45842:SF14">
    <property type="entry name" value="LEUCINE-RICH REPEAT, IMMUNOGLOBULIN-LIKE DOMAIN AND TRANSMEMBRANE DOMAIN-CONTAINING PROTEIN 2"/>
    <property type="match status" value="1"/>
</dbReference>
<keyword evidence="5" id="KW-0393">Immunoglobulin domain</keyword>
<dbReference type="SMART" id="SM00408">
    <property type="entry name" value="IGc2"/>
    <property type="match status" value="1"/>
</dbReference>
<dbReference type="FunFam" id="2.60.40.10:FF:000032">
    <property type="entry name" value="palladin isoform X1"/>
    <property type="match status" value="1"/>
</dbReference>
<dbReference type="SMART" id="SM00409">
    <property type="entry name" value="IG"/>
    <property type="match status" value="1"/>
</dbReference>
<dbReference type="EMBL" id="BFAA01004692">
    <property type="protein sequence ID" value="GCB70298.1"/>
    <property type="molecule type" value="Genomic_DNA"/>
</dbReference>
<feature type="compositionally biased region" description="Basic and acidic residues" evidence="6">
    <location>
        <begin position="569"/>
        <end position="584"/>
    </location>
</feature>
<dbReference type="InterPro" id="IPR050467">
    <property type="entry name" value="LRFN"/>
</dbReference>
<feature type="domain" description="Ig-like" evidence="7">
    <location>
        <begin position="287"/>
        <end position="380"/>
    </location>
</feature>
<proteinExistence type="predicted"/>
<accession>A0A401PB00</accession>
<dbReference type="OrthoDB" id="1099686at2759"/>
<sequence>MPPASPRLRRIRSLLMRFDLIPNGGRVWCEGRRLGYVQGSMDLIFCLLLVCGTERAIAPCVPGCSCRNESFGRSLICMSSSLQRIPEDIPVDVKKIRIENSHLAELPGGAFAIARGLESLWLNFNSITLMHSKSLQHLHNLSELRLQGNKLRSVPWTAFQECPALKILDLKSNRMDVLPEHSLRYLTNLTYLDISLNQLTVISPDVFLHWPVYQRTQQPGGQDVPNAVLALHDNPWLCDCRLKGFIHFVKSISPPIILMNSYLACSGPHSRAGKFFYQVELKGCFKPSAVAENTNVSVPFGQKVQLTCEATGNPTPRVWWTIGGKVIRKFNASFTNIDEETVRSELVIPSVHSTDGGSYVCITANYLGNSSARILVNVLTPDSLPVAPSLSPSSSEEENVYIDVRIAKQTVYGITLEWEAVTLNPAKTWYTLHFGKFADAKMEMIYIGPGVNTYSVNDLFPATKYQLCVTLRNQLPKRSQCIIFVTGSDISELEQREKLIHIIVIVCAMVLAVPAGMYACTTETPFSCFEKCGKFCRRHRREKALKAGTRDVTFDSLQTGSDAELCNRASKEDRRRRKQSDDKTHKVKTEHKNSDELY</sequence>
<gene>
    <name evidence="8" type="ORF">scyTo_0010746</name>
</gene>
<dbReference type="InterPro" id="IPR013783">
    <property type="entry name" value="Ig-like_fold"/>
</dbReference>
<dbReference type="InterPro" id="IPR000372">
    <property type="entry name" value="LRRNT"/>
</dbReference>
<evidence type="ECO:0000259" key="7">
    <source>
        <dbReference type="PROSITE" id="PS50835"/>
    </source>
</evidence>
<evidence type="ECO:0000256" key="5">
    <source>
        <dbReference type="ARBA" id="ARBA00023319"/>
    </source>
</evidence>
<evidence type="ECO:0000256" key="1">
    <source>
        <dbReference type="ARBA" id="ARBA00022614"/>
    </source>
</evidence>
<dbReference type="InterPro" id="IPR036179">
    <property type="entry name" value="Ig-like_dom_sf"/>
</dbReference>
<dbReference type="SUPFAM" id="SSF52058">
    <property type="entry name" value="L domain-like"/>
    <property type="match status" value="1"/>
</dbReference>
<evidence type="ECO:0000256" key="2">
    <source>
        <dbReference type="ARBA" id="ARBA00022729"/>
    </source>
</evidence>
<dbReference type="CDD" id="cd00063">
    <property type="entry name" value="FN3"/>
    <property type="match status" value="1"/>
</dbReference>
<evidence type="ECO:0000256" key="6">
    <source>
        <dbReference type="SAM" id="MobiDB-lite"/>
    </source>
</evidence>
<dbReference type="InterPro" id="IPR003598">
    <property type="entry name" value="Ig_sub2"/>
</dbReference>
<keyword evidence="4" id="KW-1015">Disulfide bond</keyword>
<dbReference type="InterPro" id="IPR001611">
    <property type="entry name" value="Leu-rich_rpt"/>
</dbReference>
<protein>
    <recommendedName>
        <fullName evidence="7">Ig-like domain-containing protein</fullName>
    </recommendedName>
</protein>
<evidence type="ECO:0000313" key="8">
    <source>
        <dbReference type="EMBL" id="GCB70298.1"/>
    </source>
</evidence>
<keyword evidence="9" id="KW-1185">Reference proteome</keyword>
<name>A0A401PB00_SCYTO</name>
<dbReference type="AlphaFoldDB" id="A0A401PB00"/>
<dbReference type="SUPFAM" id="SSF48726">
    <property type="entry name" value="Immunoglobulin"/>
    <property type="match status" value="1"/>
</dbReference>
<dbReference type="SMART" id="SM00369">
    <property type="entry name" value="LRR_TYP"/>
    <property type="match status" value="4"/>
</dbReference>
<feature type="region of interest" description="Disordered" evidence="6">
    <location>
        <begin position="565"/>
        <end position="598"/>
    </location>
</feature>
<keyword evidence="3" id="KW-0677">Repeat</keyword>
<dbReference type="InterPro" id="IPR003961">
    <property type="entry name" value="FN3_dom"/>
</dbReference>
<evidence type="ECO:0000256" key="4">
    <source>
        <dbReference type="ARBA" id="ARBA00023157"/>
    </source>
</evidence>
<comment type="caution">
    <text evidence="8">The sequence shown here is derived from an EMBL/GenBank/DDBJ whole genome shotgun (WGS) entry which is preliminary data.</text>
</comment>
<reference evidence="8 9" key="1">
    <citation type="journal article" date="2018" name="Nat. Ecol. Evol.">
        <title>Shark genomes provide insights into elasmobranch evolution and the origin of vertebrates.</title>
        <authorList>
            <person name="Hara Y"/>
            <person name="Yamaguchi K"/>
            <person name="Onimaru K"/>
            <person name="Kadota M"/>
            <person name="Koyanagi M"/>
            <person name="Keeley SD"/>
            <person name="Tatsumi K"/>
            <person name="Tanaka K"/>
            <person name="Motone F"/>
            <person name="Kageyama Y"/>
            <person name="Nozu R"/>
            <person name="Adachi N"/>
            <person name="Nishimura O"/>
            <person name="Nakagawa R"/>
            <person name="Tanegashima C"/>
            <person name="Kiyatake I"/>
            <person name="Matsumoto R"/>
            <person name="Murakumo K"/>
            <person name="Nishida K"/>
            <person name="Terakita A"/>
            <person name="Kuratani S"/>
            <person name="Sato K"/>
            <person name="Hyodo S Kuraku.S."/>
        </authorList>
    </citation>
    <scope>NUCLEOTIDE SEQUENCE [LARGE SCALE GENOMIC DNA]</scope>
</reference>
<evidence type="ECO:0000256" key="3">
    <source>
        <dbReference type="ARBA" id="ARBA00022737"/>
    </source>
</evidence>
<keyword evidence="2" id="KW-0732">Signal</keyword>
<dbReference type="STRING" id="75743.A0A401PB00"/>
<dbReference type="InterPro" id="IPR003599">
    <property type="entry name" value="Ig_sub"/>
</dbReference>
<dbReference type="PROSITE" id="PS51450">
    <property type="entry name" value="LRR"/>
    <property type="match status" value="1"/>
</dbReference>
<dbReference type="SUPFAM" id="SSF49265">
    <property type="entry name" value="Fibronectin type III"/>
    <property type="match status" value="1"/>
</dbReference>
<dbReference type="Gene3D" id="2.60.40.10">
    <property type="entry name" value="Immunoglobulins"/>
    <property type="match status" value="1"/>
</dbReference>
<dbReference type="InterPro" id="IPR007110">
    <property type="entry name" value="Ig-like_dom"/>
</dbReference>
<organism evidence="8 9">
    <name type="scientific">Scyliorhinus torazame</name>
    <name type="common">Cloudy catshark</name>
    <name type="synonym">Catulus torazame</name>
    <dbReference type="NCBI Taxonomy" id="75743"/>
    <lineage>
        <taxon>Eukaryota</taxon>
        <taxon>Metazoa</taxon>
        <taxon>Chordata</taxon>
        <taxon>Craniata</taxon>
        <taxon>Vertebrata</taxon>
        <taxon>Chondrichthyes</taxon>
        <taxon>Elasmobranchii</taxon>
        <taxon>Galeomorphii</taxon>
        <taxon>Galeoidea</taxon>
        <taxon>Carcharhiniformes</taxon>
        <taxon>Scyliorhinidae</taxon>
        <taxon>Scyliorhinus</taxon>
    </lineage>
</organism>
<dbReference type="InterPro" id="IPR003591">
    <property type="entry name" value="Leu-rich_rpt_typical-subtyp"/>
</dbReference>
<dbReference type="Gene3D" id="3.80.10.10">
    <property type="entry name" value="Ribonuclease Inhibitor"/>
    <property type="match status" value="1"/>
</dbReference>
<dbReference type="Pfam" id="PF13855">
    <property type="entry name" value="LRR_8"/>
    <property type="match status" value="1"/>
</dbReference>
<dbReference type="Pfam" id="PF13927">
    <property type="entry name" value="Ig_3"/>
    <property type="match status" value="1"/>
</dbReference>
<keyword evidence="1" id="KW-0433">Leucine-rich repeat</keyword>
<dbReference type="OMA" id="GITLEWH"/>
<dbReference type="SMART" id="SM00013">
    <property type="entry name" value="LRRNT"/>
    <property type="match status" value="1"/>
</dbReference>
<dbReference type="Proteomes" id="UP000288216">
    <property type="component" value="Unassembled WGS sequence"/>
</dbReference>
<dbReference type="InterPro" id="IPR032675">
    <property type="entry name" value="LRR_dom_sf"/>
</dbReference>
<dbReference type="PANTHER" id="PTHR45842">
    <property type="entry name" value="SYNAPTIC ADHESION-LIKE MOLECULE SALM"/>
    <property type="match status" value="1"/>
</dbReference>
<evidence type="ECO:0000313" key="9">
    <source>
        <dbReference type="Proteomes" id="UP000288216"/>
    </source>
</evidence>
<dbReference type="PROSITE" id="PS50835">
    <property type="entry name" value="IG_LIKE"/>
    <property type="match status" value="1"/>
</dbReference>